<dbReference type="PANTHER" id="PTHR33446">
    <property type="entry name" value="PROTEIN TONB-RELATED"/>
    <property type="match status" value="1"/>
</dbReference>
<evidence type="ECO:0000256" key="4">
    <source>
        <dbReference type="ARBA" id="ARBA00022475"/>
    </source>
</evidence>
<evidence type="ECO:0000259" key="12">
    <source>
        <dbReference type="PROSITE" id="PS52015"/>
    </source>
</evidence>
<dbReference type="InterPro" id="IPR037682">
    <property type="entry name" value="TonB_C"/>
</dbReference>
<evidence type="ECO:0000256" key="2">
    <source>
        <dbReference type="ARBA" id="ARBA00006555"/>
    </source>
</evidence>
<gene>
    <name evidence="13" type="ORF">UBAL3_60500032</name>
</gene>
<feature type="region of interest" description="Disordered" evidence="10">
    <location>
        <begin position="99"/>
        <end position="201"/>
    </location>
</feature>
<evidence type="ECO:0000313" key="14">
    <source>
        <dbReference type="Proteomes" id="UP000009374"/>
    </source>
</evidence>
<dbReference type="PANTHER" id="PTHR33446:SF2">
    <property type="entry name" value="PROTEIN TONB"/>
    <property type="match status" value="1"/>
</dbReference>
<dbReference type="EMBL" id="GG693856">
    <property type="protein sequence ID" value="EES53736.1"/>
    <property type="molecule type" value="Genomic_DNA"/>
</dbReference>
<evidence type="ECO:0000256" key="1">
    <source>
        <dbReference type="ARBA" id="ARBA00004383"/>
    </source>
</evidence>
<dbReference type="InterPro" id="IPR006260">
    <property type="entry name" value="TonB/TolA_C"/>
</dbReference>
<evidence type="ECO:0000256" key="5">
    <source>
        <dbReference type="ARBA" id="ARBA00022519"/>
    </source>
</evidence>
<proteinExistence type="inferred from homology"/>
<keyword evidence="9 11" id="KW-0472">Membrane</keyword>
<dbReference type="GO" id="GO:0015031">
    <property type="term" value="P:protein transport"/>
    <property type="evidence" value="ECO:0007669"/>
    <property type="project" value="UniProtKB-KW"/>
</dbReference>
<dbReference type="GO" id="GO:0055085">
    <property type="term" value="P:transmembrane transport"/>
    <property type="evidence" value="ECO:0007669"/>
    <property type="project" value="InterPro"/>
</dbReference>
<dbReference type="Gene3D" id="3.30.1150.10">
    <property type="match status" value="1"/>
</dbReference>
<evidence type="ECO:0000256" key="8">
    <source>
        <dbReference type="ARBA" id="ARBA00022989"/>
    </source>
</evidence>
<protein>
    <submittedName>
        <fullName evidence="13">TonB family protein</fullName>
    </submittedName>
</protein>
<keyword evidence="4" id="KW-1003">Cell membrane</keyword>
<comment type="subcellular location">
    <subcellularLocation>
        <location evidence="1">Cell inner membrane</location>
        <topology evidence="1">Single-pass membrane protein</topology>
        <orientation evidence="1">Periplasmic side</orientation>
    </subcellularLocation>
</comment>
<evidence type="ECO:0000256" key="9">
    <source>
        <dbReference type="ARBA" id="ARBA00023136"/>
    </source>
</evidence>
<keyword evidence="14" id="KW-1185">Reference proteome</keyword>
<evidence type="ECO:0000256" key="11">
    <source>
        <dbReference type="SAM" id="Phobius"/>
    </source>
</evidence>
<keyword evidence="8 11" id="KW-1133">Transmembrane helix</keyword>
<reference evidence="13 14" key="1">
    <citation type="journal article" date="2009" name="Appl. Environ. Microbiol.">
        <title>Community genomic and proteomic analyses of chemoautotrophic iron-oxidizing "Leptospirillum rubarum" (Group II) and "Leptospirillum ferrodiazotrophum" (Group III) bacteria in acid mine drainage biofilms.</title>
        <authorList>
            <person name="Goltsman D.S."/>
            <person name="Denef V.J."/>
            <person name="Singer S.W."/>
            <person name="VerBerkmoes N.C."/>
            <person name="Lefsrud M."/>
            <person name="Mueller R.S."/>
            <person name="Dick G.J."/>
            <person name="Sun C.L."/>
            <person name="Wheeler K.E."/>
            <person name="Zemla A."/>
            <person name="Baker B.J."/>
            <person name="Hauser L."/>
            <person name="Land M."/>
            <person name="Shah M.B."/>
            <person name="Thelen M.P."/>
            <person name="Hettich R.L."/>
            <person name="Banfield J.F."/>
        </authorList>
    </citation>
    <scope>NUCLEOTIDE SEQUENCE [LARGE SCALE GENOMIC DNA]</scope>
</reference>
<comment type="similarity">
    <text evidence="2">Belongs to the TonB family.</text>
</comment>
<organism evidence="13 14">
    <name type="scientific">Leptospirillum ferrodiazotrophum</name>
    <dbReference type="NCBI Taxonomy" id="412449"/>
    <lineage>
        <taxon>Bacteria</taxon>
        <taxon>Pseudomonadati</taxon>
        <taxon>Nitrospirota</taxon>
        <taxon>Nitrospiria</taxon>
        <taxon>Nitrospirales</taxon>
        <taxon>Nitrospiraceae</taxon>
        <taxon>Leptospirillum</taxon>
    </lineage>
</organism>
<dbReference type="AlphaFoldDB" id="C6HUK3"/>
<dbReference type="NCBIfam" id="TIGR01352">
    <property type="entry name" value="tonB_Cterm"/>
    <property type="match status" value="1"/>
</dbReference>
<evidence type="ECO:0000256" key="6">
    <source>
        <dbReference type="ARBA" id="ARBA00022692"/>
    </source>
</evidence>
<dbReference type="GO" id="GO:0098797">
    <property type="term" value="C:plasma membrane protein complex"/>
    <property type="evidence" value="ECO:0007669"/>
    <property type="project" value="TreeGrafter"/>
</dbReference>
<accession>C6HUK3</accession>
<evidence type="ECO:0000256" key="10">
    <source>
        <dbReference type="SAM" id="MobiDB-lite"/>
    </source>
</evidence>
<keyword evidence="3" id="KW-0813">Transport</keyword>
<evidence type="ECO:0000256" key="7">
    <source>
        <dbReference type="ARBA" id="ARBA00022927"/>
    </source>
</evidence>
<dbReference type="SUPFAM" id="SSF74653">
    <property type="entry name" value="TolA/TonB C-terminal domain"/>
    <property type="match status" value="1"/>
</dbReference>
<feature type="domain" description="TonB C-terminal" evidence="12">
    <location>
        <begin position="256"/>
        <end position="353"/>
    </location>
</feature>
<dbReference type="PROSITE" id="PS52015">
    <property type="entry name" value="TONB_CTD"/>
    <property type="match status" value="1"/>
</dbReference>
<dbReference type="GO" id="GO:0031992">
    <property type="term" value="F:energy transducer activity"/>
    <property type="evidence" value="ECO:0007669"/>
    <property type="project" value="TreeGrafter"/>
</dbReference>
<feature type="transmembrane region" description="Helical" evidence="11">
    <location>
        <begin position="24"/>
        <end position="44"/>
    </location>
</feature>
<dbReference type="Proteomes" id="UP000009374">
    <property type="component" value="Unassembled WGS sequence"/>
</dbReference>
<keyword evidence="7" id="KW-0653">Protein transport</keyword>
<name>C6HUK3_9BACT</name>
<dbReference type="InterPro" id="IPR051045">
    <property type="entry name" value="TonB-dependent_transducer"/>
</dbReference>
<keyword evidence="6 11" id="KW-0812">Transmembrane</keyword>
<evidence type="ECO:0000313" key="13">
    <source>
        <dbReference type="EMBL" id="EES53736.1"/>
    </source>
</evidence>
<keyword evidence="5" id="KW-0997">Cell inner membrane</keyword>
<sequence length="353" mass="39403">MAFSAPYQDGPGFFDESREGDRWAFRWFVLVSFLFHALALTIFLKDPAFHQAVENLIAAAPKKLTPAELRKKALEKKPVFIDLVDPSKVPLKQQSMAPELPKGFSINGKPKGVEHHTETARPVPRMVPHRPVPPELMARTEAPREAPKADNSPGFRQVKKSVRHEKENHAKALRGRVTPKPDQKSAQPKKTVQKPEKPVVSHPLTKEQIRKILAQESLGNPLTQHLDLEKTAPAYSDRQSELDRIAANLEDETYSSYIRRIQERFETIGEYPPDAAARGTTGRALVTFTINADGTLAAADLTQSSGSAALDEESLRIVRVAAPYIPLPDSFHKKSLTLTWAFIFYNGGFHVVQ</sequence>
<dbReference type="Pfam" id="PF03544">
    <property type="entry name" value="TonB_C"/>
    <property type="match status" value="1"/>
</dbReference>
<evidence type="ECO:0000256" key="3">
    <source>
        <dbReference type="ARBA" id="ARBA00022448"/>
    </source>
</evidence>